<name>A0A139BUG8_9PROT</name>
<accession>A0A139BUG8</accession>
<reference evidence="2 3" key="2">
    <citation type="submission" date="2016-03" db="EMBL/GenBank/DDBJ databases">
        <title>New uncultured bacterium of the family Gallionellaceae from acid mine drainage: description and reconstruction of genome based on metagenomic analysis of microbial community.</title>
        <authorList>
            <person name="Kadnikov V."/>
            <person name="Ivasenko D."/>
            <person name="Beletsky A."/>
            <person name="Mardanov A."/>
            <person name="Danilova E."/>
            <person name="Pimenov N."/>
            <person name="Karnachuk O."/>
            <person name="Ravin N."/>
        </authorList>
    </citation>
    <scope>NUCLEOTIDE SEQUENCE [LARGE SCALE GENOMIC DNA]</scope>
    <source>
        <strain evidence="2">ShG14-8</strain>
    </source>
</reference>
<sequence>MLKATVFIWLSIVIGTAHAAPQLTLGASDNYCVVTCYVRIPFTITGYESTRNIGMVYCDVDVELKSIMAAYDGHVGSRDLRQSPIGVFKNTPGTITGEVQVDTGISKKNFLDARVKTATCHL</sequence>
<keyword evidence="1" id="KW-0732">Signal</keyword>
<proteinExistence type="predicted"/>
<evidence type="ECO:0000313" key="3">
    <source>
        <dbReference type="Proteomes" id="UP000070578"/>
    </source>
</evidence>
<evidence type="ECO:0008006" key="4">
    <source>
        <dbReference type="Google" id="ProtNLM"/>
    </source>
</evidence>
<gene>
    <name evidence="2" type="ORF">AWT59_1222</name>
</gene>
<dbReference type="EMBL" id="LSLI01000023">
    <property type="protein sequence ID" value="KXS32627.1"/>
    <property type="molecule type" value="Genomic_DNA"/>
</dbReference>
<evidence type="ECO:0000313" key="2">
    <source>
        <dbReference type="EMBL" id="KXS32627.1"/>
    </source>
</evidence>
<comment type="caution">
    <text evidence="2">The sequence shown here is derived from an EMBL/GenBank/DDBJ whole genome shotgun (WGS) entry which is preliminary data.</text>
</comment>
<evidence type="ECO:0000256" key="1">
    <source>
        <dbReference type="SAM" id="SignalP"/>
    </source>
</evidence>
<protein>
    <recommendedName>
        <fullName evidence="4">Secreted protein</fullName>
    </recommendedName>
</protein>
<dbReference type="Proteomes" id="UP000070578">
    <property type="component" value="Unassembled WGS sequence"/>
</dbReference>
<feature type="chain" id="PRO_5007483985" description="Secreted protein" evidence="1">
    <location>
        <begin position="20"/>
        <end position="122"/>
    </location>
</feature>
<organism evidence="2 3">
    <name type="scientific">Candidatus Gallionella acididurans</name>
    <dbReference type="NCBI Taxonomy" id="1796491"/>
    <lineage>
        <taxon>Bacteria</taxon>
        <taxon>Pseudomonadati</taxon>
        <taxon>Pseudomonadota</taxon>
        <taxon>Betaproteobacteria</taxon>
        <taxon>Nitrosomonadales</taxon>
        <taxon>Gallionellaceae</taxon>
        <taxon>Gallionella</taxon>
    </lineage>
</organism>
<dbReference type="AlphaFoldDB" id="A0A139BUG8"/>
<reference evidence="2 3" key="1">
    <citation type="submission" date="2016-02" db="EMBL/GenBank/DDBJ databases">
        <authorList>
            <person name="Wen L."/>
            <person name="He K."/>
            <person name="Yang H."/>
        </authorList>
    </citation>
    <scope>NUCLEOTIDE SEQUENCE [LARGE SCALE GENOMIC DNA]</scope>
    <source>
        <strain evidence="2">ShG14-8</strain>
    </source>
</reference>
<feature type="signal peptide" evidence="1">
    <location>
        <begin position="1"/>
        <end position="19"/>
    </location>
</feature>